<sequence>MFETKAKEVQNQSQFDNYNSQGGVTMGPYTSHIWRTDPRHLGFLLARYKFVAKMLEGKKWALEMGCGDAFGTPVVLQTVDKVTGVDWEPLLMEDNAVRLADYNCDFQCLDITKKAPEGEFDCAFSLDVIEHIPTEREHLYMENICKNLSRDAIFIVGCPNITANEYASEASKIGHINLKHHHELRALMKQHFDNVLLFSMNDEVVHTGYYPMAHYLFAVGIGKKAHG</sequence>
<dbReference type="AlphaFoldDB" id="A0A0C1MSE0"/>
<proteinExistence type="predicted"/>
<feature type="domain" description="Methyltransferase type 11" evidence="1">
    <location>
        <begin position="62"/>
        <end position="155"/>
    </location>
</feature>
<organism evidence="2 3">
    <name type="scientific">Pseudoalteromonas luteoviolacea</name>
    <dbReference type="NCBI Taxonomy" id="43657"/>
    <lineage>
        <taxon>Bacteria</taxon>
        <taxon>Pseudomonadati</taxon>
        <taxon>Pseudomonadota</taxon>
        <taxon>Gammaproteobacteria</taxon>
        <taxon>Alteromonadales</taxon>
        <taxon>Pseudoalteromonadaceae</taxon>
        <taxon>Pseudoalteromonas</taxon>
    </lineage>
</organism>
<evidence type="ECO:0000313" key="2">
    <source>
        <dbReference type="EMBL" id="KID57713.1"/>
    </source>
</evidence>
<dbReference type="RefSeq" id="WP_039609480.1">
    <property type="nucleotide sequence ID" value="NZ_JWIC01000005.1"/>
</dbReference>
<dbReference type="Pfam" id="PF08241">
    <property type="entry name" value="Methyltransf_11"/>
    <property type="match status" value="1"/>
</dbReference>
<dbReference type="Proteomes" id="UP000031327">
    <property type="component" value="Unassembled WGS sequence"/>
</dbReference>
<reference evidence="2 3" key="1">
    <citation type="submission" date="2014-12" db="EMBL/GenBank/DDBJ databases">
        <title>Draft Genome Sequence of Pseudoalteromonas luteoviolacea HI1.</title>
        <authorList>
            <person name="Asahina A.Y."/>
            <person name="Hadfield M.G."/>
        </authorList>
    </citation>
    <scope>NUCLEOTIDE SEQUENCE [LARGE SCALE GENOMIC DNA]</scope>
    <source>
        <strain evidence="2 3">HI1</strain>
    </source>
</reference>
<dbReference type="Gene3D" id="3.40.50.150">
    <property type="entry name" value="Vaccinia Virus protein VP39"/>
    <property type="match status" value="1"/>
</dbReference>
<dbReference type="EMBL" id="JWIC01000005">
    <property type="protein sequence ID" value="KID57713.1"/>
    <property type="molecule type" value="Genomic_DNA"/>
</dbReference>
<dbReference type="GO" id="GO:0008757">
    <property type="term" value="F:S-adenosylmethionine-dependent methyltransferase activity"/>
    <property type="evidence" value="ECO:0007669"/>
    <property type="project" value="InterPro"/>
</dbReference>
<dbReference type="SUPFAM" id="SSF53335">
    <property type="entry name" value="S-adenosyl-L-methionine-dependent methyltransferases"/>
    <property type="match status" value="1"/>
</dbReference>
<dbReference type="InterPro" id="IPR029063">
    <property type="entry name" value="SAM-dependent_MTases_sf"/>
</dbReference>
<accession>A0A0C1MSE0</accession>
<comment type="caution">
    <text evidence="2">The sequence shown here is derived from an EMBL/GenBank/DDBJ whole genome shotgun (WGS) entry which is preliminary data.</text>
</comment>
<dbReference type="OrthoDB" id="334416at2"/>
<gene>
    <name evidence="2" type="ORF">JF50_11150</name>
</gene>
<evidence type="ECO:0000313" key="3">
    <source>
        <dbReference type="Proteomes" id="UP000031327"/>
    </source>
</evidence>
<dbReference type="InterPro" id="IPR013216">
    <property type="entry name" value="Methyltransf_11"/>
</dbReference>
<evidence type="ECO:0000259" key="1">
    <source>
        <dbReference type="Pfam" id="PF08241"/>
    </source>
</evidence>
<name>A0A0C1MSE0_9GAMM</name>
<protein>
    <recommendedName>
        <fullName evidence="1">Methyltransferase type 11 domain-containing protein</fullName>
    </recommendedName>
</protein>